<dbReference type="GO" id="GO:0008429">
    <property type="term" value="F:phosphatidylethanolamine binding"/>
    <property type="evidence" value="ECO:0007669"/>
    <property type="project" value="TreeGrafter"/>
</dbReference>
<feature type="region of interest" description="Disordered" evidence="2">
    <location>
        <begin position="398"/>
        <end position="418"/>
    </location>
</feature>
<dbReference type="InterPro" id="IPR000008">
    <property type="entry name" value="C2_dom"/>
</dbReference>
<dbReference type="PANTHER" id="PTHR45761">
    <property type="entry name" value="EXTENDED SYNAPTOTAGMIN-LIKE PROTEIN 2, ISOFORM C"/>
    <property type="match status" value="1"/>
</dbReference>
<dbReference type="PANTHER" id="PTHR45761:SF1">
    <property type="entry name" value="EXTENDED SYNAPTOTAGMIN-LIKE PROTEIN 2, ISOFORM C"/>
    <property type="match status" value="1"/>
</dbReference>
<protein>
    <submittedName>
        <fullName evidence="4">ESYT1 protein</fullName>
    </submittedName>
</protein>
<reference evidence="4 5" key="1">
    <citation type="submission" date="2019-09" db="EMBL/GenBank/DDBJ databases">
        <title>Bird 10,000 Genomes (B10K) Project - Family phase.</title>
        <authorList>
            <person name="Zhang G."/>
        </authorList>
    </citation>
    <scope>NUCLEOTIDE SEQUENCE [LARGE SCALE GENOMIC DNA]</scope>
    <source>
        <strain evidence="4">OUT-0004</strain>
    </source>
</reference>
<dbReference type="GO" id="GO:0031210">
    <property type="term" value="F:phosphatidylcholine binding"/>
    <property type="evidence" value="ECO:0007669"/>
    <property type="project" value="TreeGrafter"/>
</dbReference>
<dbReference type="GO" id="GO:0061817">
    <property type="term" value="P:endoplasmic reticulum-plasma membrane tethering"/>
    <property type="evidence" value="ECO:0007669"/>
    <property type="project" value="InterPro"/>
</dbReference>
<feature type="non-terminal residue" evidence="4">
    <location>
        <position position="418"/>
    </location>
</feature>
<dbReference type="GO" id="GO:0005789">
    <property type="term" value="C:endoplasmic reticulum membrane"/>
    <property type="evidence" value="ECO:0007669"/>
    <property type="project" value="TreeGrafter"/>
</dbReference>
<feature type="region of interest" description="Disordered" evidence="2">
    <location>
        <begin position="1"/>
        <end position="20"/>
    </location>
</feature>
<evidence type="ECO:0000259" key="3">
    <source>
        <dbReference type="PROSITE" id="PS50004"/>
    </source>
</evidence>
<dbReference type="Proteomes" id="UP000516988">
    <property type="component" value="Unassembled WGS sequence"/>
</dbReference>
<proteinExistence type="predicted"/>
<gene>
    <name evidence="4" type="primary">Esyt1</name>
    <name evidence="4" type="ORF">STECAR_R15952</name>
</gene>
<evidence type="ECO:0000313" key="4">
    <source>
        <dbReference type="EMBL" id="NWX51837.1"/>
    </source>
</evidence>
<dbReference type="SUPFAM" id="SSF49562">
    <property type="entry name" value="C2 domain (Calcium/lipid-binding domain, CaLB)"/>
    <property type="match status" value="3"/>
</dbReference>
<dbReference type="GO" id="GO:0035091">
    <property type="term" value="F:phosphatidylinositol binding"/>
    <property type="evidence" value="ECO:0007669"/>
    <property type="project" value="TreeGrafter"/>
</dbReference>
<feature type="non-terminal residue" evidence="4">
    <location>
        <position position="1"/>
    </location>
</feature>
<dbReference type="OrthoDB" id="1029639at2759"/>
<dbReference type="InterPro" id="IPR037733">
    <property type="entry name" value="Ext_Synaptotagmin_C2A"/>
</dbReference>
<evidence type="ECO:0000313" key="5">
    <source>
        <dbReference type="Proteomes" id="UP000516988"/>
    </source>
</evidence>
<evidence type="ECO:0000256" key="2">
    <source>
        <dbReference type="SAM" id="MobiDB-lite"/>
    </source>
</evidence>
<dbReference type="GO" id="GO:0006869">
    <property type="term" value="P:lipid transport"/>
    <property type="evidence" value="ECO:0007669"/>
    <property type="project" value="InterPro"/>
</dbReference>
<evidence type="ECO:0000256" key="1">
    <source>
        <dbReference type="ARBA" id="ARBA00022824"/>
    </source>
</evidence>
<feature type="domain" description="C2" evidence="3">
    <location>
        <begin position="349"/>
        <end position="418"/>
    </location>
</feature>
<sequence>EPPASTCGTHRPTHASPDPQFGTERVLRIHLLEAEDLIAKDNFFKGVVRGRSDPYAKVRVAGRAFRSRVVKEDLNPRWNEVYEVIVDDVPGQDVEFDVFDKDIDKDDFLGRCKVPLRRVLSSRIVDEWLPLEEVKSGRLHVRLESLAPSPSATLLEQVLHTNSLLQPARGDELSAALLSVFVDRAAGLPLRKGSKPPAAFASLAVRDVSVKTKTCAPTAEPVWDEGFSFLVKRPHVESLELQVKEEGGQPLGALSLPLPQLLAAEGLQPLMGGAGGGQVWGWDPPHAPLALQVLVSQQVEAGAGGSVSLPEGDAAPQPTEAPGEEECGAGGLRQRLLPAESRPELAEAPLGRLQLTLWYHRDERKLVAIVHACRKLRPASKELPDPYVSLVLLPDRSRGTKRKTSVQKKTLNPDFNER</sequence>
<dbReference type="InterPro" id="IPR051634">
    <property type="entry name" value="Extended_Synaptotagmin"/>
</dbReference>
<comment type="caution">
    <text evidence="4">The sequence shown here is derived from an EMBL/GenBank/DDBJ whole genome shotgun (WGS) entry which is preliminary data.</text>
</comment>
<dbReference type="FunFam" id="2.60.40.150:FF:000106">
    <property type="entry name" value="extended synaptotagmin-1 isoform X1"/>
    <property type="match status" value="1"/>
</dbReference>
<dbReference type="SMART" id="SM00239">
    <property type="entry name" value="C2"/>
    <property type="match status" value="2"/>
</dbReference>
<feature type="domain" description="C2" evidence="3">
    <location>
        <begin position="160"/>
        <end position="281"/>
    </location>
</feature>
<dbReference type="CDD" id="cd04050">
    <property type="entry name" value="C2B_Synaptotagmin-like"/>
    <property type="match status" value="1"/>
</dbReference>
<dbReference type="GO" id="GO:0005544">
    <property type="term" value="F:calcium-dependent phospholipid binding"/>
    <property type="evidence" value="ECO:0007669"/>
    <property type="project" value="TreeGrafter"/>
</dbReference>
<dbReference type="CDD" id="cd08391">
    <property type="entry name" value="C2A_C2C_Synaptotagmin_like"/>
    <property type="match status" value="1"/>
</dbReference>
<keyword evidence="1" id="KW-0256">Endoplasmic reticulum</keyword>
<name>A0A7K6WWY8_STECA</name>
<dbReference type="AlphaFoldDB" id="A0A7K6WWY8"/>
<keyword evidence="5" id="KW-1185">Reference proteome</keyword>
<dbReference type="PROSITE" id="PS50004">
    <property type="entry name" value="C2"/>
    <property type="match status" value="3"/>
</dbReference>
<feature type="domain" description="C2" evidence="3">
    <location>
        <begin position="6"/>
        <end position="129"/>
    </location>
</feature>
<dbReference type="GO" id="GO:0005509">
    <property type="term" value="F:calcium ion binding"/>
    <property type="evidence" value="ECO:0007669"/>
    <property type="project" value="TreeGrafter"/>
</dbReference>
<dbReference type="FunFam" id="2.60.40.150:FF:000120">
    <property type="entry name" value="extended synaptotagmin-1 isoform X1"/>
    <property type="match status" value="1"/>
</dbReference>
<dbReference type="InterPro" id="IPR035892">
    <property type="entry name" value="C2_domain_sf"/>
</dbReference>
<accession>A0A7K6WWY8</accession>
<dbReference type="Pfam" id="PF00168">
    <property type="entry name" value="C2"/>
    <property type="match status" value="3"/>
</dbReference>
<dbReference type="EMBL" id="VZSC01018369">
    <property type="protein sequence ID" value="NWX51837.1"/>
    <property type="molecule type" value="Genomic_DNA"/>
</dbReference>
<dbReference type="Gene3D" id="2.60.40.150">
    <property type="entry name" value="C2 domain"/>
    <property type="match status" value="3"/>
</dbReference>
<organism evidence="4 5">
    <name type="scientific">Steatornis caripensis</name>
    <name type="common">Oilbird</name>
    <dbReference type="NCBI Taxonomy" id="48435"/>
    <lineage>
        <taxon>Eukaryota</taxon>
        <taxon>Metazoa</taxon>
        <taxon>Chordata</taxon>
        <taxon>Craniata</taxon>
        <taxon>Vertebrata</taxon>
        <taxon>Euteleostomi</taxon>
        <taxon>Archelosauria</taxon>
        <taxon>Archosauria</taxon>
        <taxon>Dinosauria</taxon>
        <taxon>Saurischia</taxon>
        <taxon>Theropoda</taxon>
        <taxon>Coelurosauria</taxon>
        <taxon>Aves</taxon>
        <taxon>Neognathae</taxon>
        <taxon>Neoaves</taxon>
        <taxon>Strisores</taxon>
        <taxon>Caprimulgiformes</taxon>
        <taxon>Steatornithidae</taxon>
        <taxon>Steatornis</taxon>
    </lineage>
</organism>
<feature type="region of interest" description="Disordered" evidence="2">
    <location>
        <begin position="304"/>
        <end position="329"/>
    </location>
</feature>
<dbReference type="InterPro" id="IPR037749">
    <property type="entry name" value="Ext_Synaptotagmin_C2B"/>
</dbReference>